<evidence type="ECO:0000256" key="1">
    <source>
        <dbReference type="ARBA" id="ARBA00004651"/>
    </source>
</evidence>
<comment type="caution">
    <text evidence="10">Lacks conserved residue(s) required for the propagation of feature annotation.</text>
</comment>
<dbReference type="InterPro" id="IPR004117">
    <property type="entry name" value="7tm6_olfct_rcpt"/>
</dbReference>
<accession>A0A482WEL2</accession>
<dbReference type="PANTHER" id="PTHR21137:SF35">
    <property type="entry name" value="ODORANT RECEPTOR 19A-RELATED"/>
    <property type="match status" value="1"/>
</dbReference>
<comment type="subcellular location">
    <subcellularLocation>
        <location evidence="1 10">Cell membrane</location>
        <topology evidence="1 10">Multi-pass membrane protein</topology>
    </subcellularLocation>
</comment>
<dbReference type="Pfam" id="PF02949">
    <property type="entry name" value="7tm_6"/>
    <property type="match status" value="1"/>
</dbReference>
<keyword evidence="9 10" id="KW-0807">Transducer</keyword>
<dbReference type="GO" id="GO:0007165">
    <property type="term" value="P:signal transduction"/>
    <property type="evidence" value="ECO:0007669"/>
    <property type="project" value="UniProtKB-KW"/>
</dbReference>
<dbReference type="EMBL" id="QDEB01002377">
    <property type="protein sequence ID" value="RZC43043.1"/>
    <property type="molecule type" value="Genomic_DNA"/>
</dbReference>
<evidence type="ECO:0000256" key="7">
    <source>
        <dbReference type="ARBA" id="ARBA00023136"/>
    </source>
</evidence>
<dbReference type="OrthoDB" id="8189294at2759"/>
<keyword evidence="6 10" id="KW-1133">Transmembrane helix</keyword>
<keyword evidence="12" id="KW-1185">Reference proteome</keyword>
<dbReference type="PANTHER" id="PTHR21137">
    <property type="entry name" value="ODORANT RECEPTOR"/>
    <property type="match status" value="1"/>
</dbReference>
<evidence type="ECO:0000256" key="3">
    <source>
        <dbReference type="ARBA" id="ARBA00022606"/>
    </source>
</evidence>
<keyword evidence="4 10" id="KW-0812">Transmembrane</keyword>
<feature type="transmembrane region" description="Helical" evidence="10">
    <location>
        <begin position="302"/>
        <end position="322"/>
    </location>
</feature>
<proteinExistence type="inferred from homology"/>
<comment type="caution">
    <text evidence="11">The sequence shown here is derived from an EMBL/GenBank/DDBJ whole genome shotgun (WGS) entry which is preliminary data.</text>
</comment>
<evidence type="ECO:0000313" key="11">
    <source>
        <dbReference type="EMBL" id="RZC43043.1"/>
    </source>
</evidence>
<evidence type="ECO:0000256" key="9">
    <source>
        <dbReference type="ARBA" id="ARBA00023224"/>
    </source>
</evidence>
<name>A0A482WEL2_ASBVE</name>
<keyword evidence="8 10" id="KW-0675">Receptor</keyword>
<evidence type="ECO:0000256" key="6">
    <source>
        <dbReference type="ARBA" id="ARBA00022989"/>
    </source>
</evidence>
<protein>
    <recommendedName>
        <fullName evidence="10">Odorant receptor</fullName>
    </recommendedName>
</protein>
<evidence type="ECO:0000313" key="12">
    <source>
        <dbReference type="Proteomes" id="UP000292052"/>
    </source>
</evidence>
<feature type="transmembrane region" description="Helical" evidence="10">
    <location>
        <begin position="269"/>
        <end position="290"/>
    </location>
</feature>
<sequence length="382" mass="44362">MGADTLHLLDLRDFIKLNVNCMEFFGYFCPEYEKTYKKICYYIYAVVFVGFIFILRILSEFVNMIVVFGDIEKMTEASFVLLTHLVEALKLYYFVKNRSSVRNLINSVNRKEFKPRNWDQYRMLSDDIKMSRMITKVFLFMCCITCCLWGVFPFFDKNPDGTIRLPLSGWFPFSTEESPVFECVYAYQTIGVLITGLSNISMDTFLSGTIMIISGQLSILNNSFQIMRQKCASNSGKIKEAHAEVKKKLVRNIVHFQSIIEFADDVTSLFTLCIMAQFVVSVIIICITMFQMSLVSVFSLQFLSMVLYQACMLLEIFLWCYYGNEVILKSEQLTESAYVCEWVDCSKEFRKNLLFFMTRSQIPLKLYAGGYFSLSLDTFMAE</sequence>
<reference evidence="11 12" key="1">
    <citation type="submission" date="2017-03" db="EMBL/GenBank/DDBJ databases">
        <title>Genome of the blue death feigning beetle - Asbolus verrucosus.</title>
        <authorList>
            <person name="Rider S.D."/>
        </authorList>
    </citation>
    <scope>NUCLEOTIDE SEQUENCE [LARGE SCALE GENOMIC DNA]</scope>
    <source>
        <strain evidence="11">Butters</strain>
        <tissue evidence="11">Head and leg muscle</tissue>
    </source>
</reference>
<comment type="similarity">
    <text evidence="10">Belongs to the insect chemoreceptor superfamily. Heteromeric odorant receptor channel (TC 1.A.69) family.</text>
</comment>
<dbReference type="Proteomes" id="UP000292052">
    <property type="component" value="Unassembled WGS sequence"/>
</dbReference>
<keyword evidence="3 10" id="KW-0716">Sensory transduction</keyword>
<evidence type="ECO:0000256" key="5">
    <source>
        <dbReference type="ARBA" id="ARBA00022725"/>
    </source>
</evidence>
<feature type="transmembrane region" description="Helical" evidence="10">
    <location>
        <begin position="39"/>
        <end position="58"/>
    </location>
</feature>
<feature type="transmembrane region" description="Helical" evidence="10">
    <location>
        <begin position="78"/>
        <end position="95"/>
    </location>
</feature>
<organism evidence="11 12">
    <name type="scientific">Asbolus verrucosus</name>
    <name type="common">Desert ironclad beetle</name>
    <dbReference type="NCBI Taxonomy" id="1661398"/>
    <lineage>
        <taxon>Eukaryota</taxon>
        <taxon>Metazoa</taxon>
        <taxon>Ecdysozoa</taxon>
        <taxon>Arthropoda</taxon>
        <taxon>Hexapoda</taxon>
        <taxon>Insecta</taxon>
        <taxon>Pterygota</taxon>
        <taxon>Neoptera</taxon>
        <taxon>Endopterygota</taxon>
        <taxon>Coleoptera</taxon>
        <taxon>Polyphaga</taxon>
        <taxon>Cucujiformia</taxon>
        <taxon>Tenebrionidae</taxon>
        <taxon>Pimeliinae</taxon>
        <taxon>Asbolus</taxon>
    </lineage>
</organism>
<dbReference type="AlphaFoldDB" id="A0A482WEL2"/>
<keyword evidence="7 10" id="KW-0472">Membrane</keyword>
<dbReference type="GO" id="GO:0005886">
    <property type="term" value="C:plasma membrane"/>
    <property type="evidence" value="ECO:0007669"/>
    <property type="project" value="UniProtKB-SubCell"/>
</dbReference>
<evidence type="ECO:0000256" key="2">
    <source>
        <dbReference type="ARBA" id="ARBA00022475"/>
    </source>
</evidence>
<dbReference type="GO" id="GO:0004984">
    <property type="term" value="F:olfactory receptor activity"/>
    <property type="evidence" value="ECO:0007669"/>
    <property type="project" value="InterPro"/>
</dbReference>
<dbReference type="GO" id="GO:0005549">
    <property type="term" value="F:odorant binding"/>
    <property type="evidence" value="ECO:0007669"/>
    <property type="project" value="InterPro"/>
</dbReference>
<evidence type="ECO:0000256" key="4">
    <source>
        <dbReference type="ARBA" id="ARBA00022692"/>
    </source>
</evidence>
<gene>
    <name evidence="11" type="ORF">BDFB_009339</name>
</gene>
<evidence type="ECO:0000256" key="8">
    <source>
        <dbReference type="ARBA" id="ARBA00023170"/>
    </source>
</evidence>
<keyword evidence="2" id="KW-1003">Cell membrane</keyword>
<feature type="transmembrane region" description="Helical" evidence="10">
    <location>
        <begin position="200"/>
        <end position="220"/>
    </location>
</feature>
<feature type="transmembrane region" description="Helical" evidence="10">
    <location>
        <begin position="137"/>
        <end position="155"/>
    </location>
</feature>
<keyword evidence="5 10" id="KW-0552">Olfaction</keyword>
<evidence type="ECO:0000256" key="10">
    <source>
        <dbReference type="RuleBase" id="RU351113"/>
    </source>
</evidence>